<dbReference type="KEGG" id="ppsy:AOC04_19820"/>
<dbReference type="EMBL" id="MPJD01000020">
    <property type="protein sequence ID" value="OKA22574.1"/>
    <property type="molecule type" value="Genomic_DNA"/>
</dbReference>
<evidence type="ECO:0000313" key="3">
    <source>
        <dbReference type="Proteomes" id="UP000185990"/>
    </source>
</evidence>
<gene>
    <name evidence="1" type="ORF">BOH73_21530</name>
    <name evidence="2" type="ORF">BOH74_14215</name>
</gene>
<evidence type="ECO:0000313" key="1">
    <source>
        <dbReference type="EMBL" id="OKA17869.1"/>
    </source>
</evidence>
<evidence type="ECO:0000313" key="2">
    <source>
        <dbReference type="EMBL" id="OKA22574.1"/>
    </source>
</evidence>
<dbReference type="EMBL" id="MPJC01000025">
    <property type="protein sequence ID" value="OKA17869.1"/>
    <property type="molecule type" value="Genomic_DNA"/>
</dbReference>
<keyword evidence="4" id="KW-1185">Reference proteome</keyword>
<proteinExistence type="predicted"/>
<dbReference type="Proteomes" id="UP000185990">
    <property type="component" value="Unassembled WGS sequence"/>
</dbReference>
<name>A0A0M3UF26_9PSED</name>
<organism evidence="2 3">
    <name type="scientific">Pseudomonas versuta</name>
    <dbReference type="NCBI Taxonomy" id="1788301"/>
    <lineage>
        <taxon>Bacteria</taxon>
        <taxon>Pseudomonadati</taxon>
        <taxon>Pseudomonadota</taxon>
        <taxon>Gammaproteobacteria</taxon>
        <taxon>Pseudomonadales</taxon>
        <taxon>Pseudomonadaceae</taxon>
        <taxon>Pseudomonas</taxon>
    </lineage>
</organism>
<evidence type="ECO:0000313" key="4">
    <source>
        <dbReference type="Proteomes" id="UP000186677"/>
    </source>
</evidence>
<dbReference type="Proteomes" id="UP000186677">
    <property type="component" value="Unassembled WGS sequence"/>
</dbReference>
<comment type="caution">
    <text evidence="2">The sequence shown here is derived from an EMBL/GenBank/DDBJ whole genome shotgun (WGS) entry which is preliminary data.</text>
</comment>
<dbReference type="AlphaFoldDB" id="A0A0M3UF26"/>
<sequence length="91" mass="10160">MDENCLCQFKVTDTQFWLMVAQIAQGRFQLRASQLAVTGNKDASIILGGTYKFVIKRRGRHFTGDVATEHHILRGQVKGMGGVCPAEYKQS</sequence>
<reference evidence="2 3" key="1">
    <citation type="submission" date="2016-11" db="EMBL/GenBank/DDBJ databases">
        <title>Draft genome of Pseudomonas versuta A4R1.12.</title>
        <authorList>
            <person name="See-Too W.-S."/>
        </authorList>
    </citation>
    <scope>NUCLEOTIDE SEQUENCE [LARGE SCALE GENOMIC DNA]</scope>
    <source>
        <strain evidence="2 3">A4R1.12</strain>
    </source>
</reference>
<protein>
    <submittedName>
        <fullName evidence="2">Uncharacterized protein</fullName>
    </submittedName>
</protein>
<accession>A0A1Q4KC91</accession>
<accession>A0A0M3UF26</accession>
<reference evidence="1 4" key="2">
    <citation type="submission" date="2016-11" db="EMBL/GenBank/DDBJ databases">
        <title>Draft genome of Pseudomonas versuta A4R1.5.</title>
        <authorList>
            <person name="See-Too W.-S."/>
        </authorList>
    </citation>
    <scope>NUCLEOTIDE SEQUENCE [LARGE SCALE GENOMIC DNA]</scope>
    <source>
        <strain evidence="1 4">A4R1.5</strain>
    </source>
</reference>